<accession>M7BWR8</accession>
<name>M7BWR8_CHEMY</name>
<keyword evidence="3" id="KW-1185">Reference proteome</keyword>
<gene>
    <name evidence="2" type="ORF">UY3_00436</name>
</gene>
<protein>
    <submittedName>
        <fullName evidence="2">Uncharacterized protein</fullName>
    </submittedName>
</protein>
<sequence length="166" mass="17660">MGHTAVPCEDKEAEAGILEGKGNHRSGAVPKTCHFYKDLDAILRGNPTSTAKSPIATLAGLEAADSGLNHKDEVMDKEVEMEDDVEHVAGSSGGTASQDLFSTLEESSQSQQSSSGMHDAGEESSVYKVPQDSLPLLQIQTNTATPLIDDNENYSYSDEQISSSKD</sequence>
<feature type="compositionally biased region" description="Polar residues" evidence="1">
    <location>
        <begin position="153"/>
        <end position="166"/>
    </location>
</feature>
<evidence type="ECO:0000256" key="1">
    <source>
        <dbReference type="SAM" id="MobiDB-lite"/>
    </source>
</evidence>
<reference evidence="3" key="1">
    <citation type="journal article" date="2013" name="Nat. Genet.">
        <title>The draft genomes of soft-shell turtle and green sea turtle yield insights into the development and evolution of the turtle-specific body plan.</title>
        <authorList>
            <person name="Wang Z."/>
            <person name="Pascual-Anaya J."/>
            <person name="Zadissa A."/>
            <person name="Li W."/>
            <person name="Niimura Y."/>
            <person name="Huang Z."/>
            <person name="Li C."/>
            <person name="White S."/>
            <person name="Xiong Z."/>
            <person name="Fang D."/>
            <person name="Wang B."/>
            <person name="Ming Y."/>
            <person name="Chen Y."/>
            <person name="Zheng Y."/>
            <person name="Kuraku S."/>
            <person name="Pignatelli M."/>
            <person name="Herrero J."/>
            <person name="Beal K."/>
            <person name="Nozawa M."/>
            <person name="Li Q."/>
            <person name="Wang J."/>
            <person name="Zhang H."/>
            <person name="Yu L."/>
            <person name="Shigenobu S."/>
            <person name="Wang J."/>
            <person name="Liu J."/>
            <person name="Flicek P."/>
            <person name="Searle S."/>
            <person name="Wang J."/>
            <person name="Kuratani S."/>
            <person name="Yin Y."/>
            <person name="Aken B."/>
            <person name="Zhang G."/>
            <person name="Irie N."/>
        </authorList>
    </citation>
    <scope>NUCLEOTIDE SEQUENCE [LARGE SCALE GENOMIC DNA]</scope>
</reference>
<evidence type="ECO:0000313" key="3">
    <source>
        <dbReference type="Proteomes" id="UP000031443"/>
    </source>
</evidence>
<organism evidence="2 3">
    <name type="scientific">Chelonia mydas</name>
    <name type="common">Green sea-turtle</name>
    <name type="synonym">Chelonia agassizi</name>
    <dbReference type="NCBI Taxonomy" id="8469"/>
    <lineage>
        <taxon>Eukaryota</taxon>
        <taxon>Metazoa</taxon>
        <taxon>Chordata</taxon>
        <taxon>Craniata</taxon>
        <taxon>Vertebrata</taxon>
        <taxon>Euteleostomi</taxon>
        <taxon>Archelosauria</taxon>
        <taxon>Testudinata</taxon>
        <taxon>Testudines</taxon>
        <taxon>Cryptodira</taxon>
        <taxon>Durocryptodira</taxon>
        <taxon>Americhelydia</taxon>
        <taxon>Chelonioidea</taxon>
        <taxon>Cheloniidae</taxon>
        <taxon>Chelonia</taxon>
    </lineage>
</organism>
<dbReference type="EMBL" id="KB476411">
    <property type="protein sequence ID" value="EMP42276.1"/>
    <property type="molecule type" value="Genomic_DNA"/>
</dbReference>
<proteinExistence type="predicted"/>
<dbReference type="AlphaFoldDB" id="M7BWR8"/>
<evidence type="ECO:0000313" key="2">
    <source>
        <dbReference type="EMBL" id="EMP42276.1"/>
    </source>
</evidence>
<feature type="compositionally biased region" description="Polar residues" evidence="1">
    <location>
        <begin position="94"/>
        <end position="106"/>
    </location>
</feature>
<dbReference type="Proteomes" id="UP000031443">
    <property type="component" value="Unassembled WGS sequence"/>
</dbReference>
<feature type="region of interest" description="Disordered" evidence="1">
    <location>
        <begin position="80"/>
        <end position="166"/>
    </location>
</feature>